<proteinExistence type="predicted"/>
<dbReference type="SUPFAM" id="SSF52833">
    <property type="entry name" value="Thioredoxin-like"/>
    <property type="match status" value="1"/>
</dbReference>
<reference evidence="1 2" key="1">
    <citation type="submission" date="2013-09" db="EMBL/GenBank/DDBJ databases">
        <title>High correlation between genotypes and phenotypes of environmental bacteria Comamonas testosteroni strains.</title>
        <authorList>
            <person name="Liu L."/>
            <person name="Zhu W."/>
            <person name="Xia X."/>
            <person name="Xu B."/>
            <person name="Luo M."/>
            <person name="Wang G."/>
        </authorList>
    </citation>
    <scope>NUCLEOTIDE SEQUENCE [LARGE SCALE GENOMIC DNA]</scope>
    <source>
        <strain evidence="1 2">JL14</strain>
    </source>
</reference>
<dbReference type="OrthoDB" id="8561208at2"/>
<evidence type="ECO:0000313" key="1">
    <source>
        <dbReference type="EMBL" id="KGG98959.1"/>
    </source>
</evidence>
<dbReference type="AlphaFoldDB" id="A0A096FUB0"/>
<dbReference type="EMBL" id="AWTN01000013">
    <property type="protein sequence ID" value="KGG98959.1"/>
    <property type="molecule type" value="Genomic_DNA"/>
</dbReference>
<comment type="caution">
    <text evidence="1">The sequence shown here is derived from an EMBL/GenBank/DDBJ whole genome shotgun (WGS) entry which is preliminary data.</text>
</comment>
<dbReference type="Proteomes" id="UP000029567">
    <property type="component" value="Unassembled WGS sequence"/>
</dbReference>
<sequence length="163" mass="18067">METASSFRARRRLCLQLLLAGAAPAWAALDASERLLPTSQSLQHDLTFALARKQPLVVMASLHGCPYCKIVREHYLLPLQQSGALVTQIHFQSREPLQSWDGTATTHGDMVRQLEIEVAPTVLFHGAGRREVADRLIGSSIPDFYGAYLDERMKTARAAVQGR</sequence>
<dbReference type="Gene3D" id="3.40.30.10">
    <property type="entry name" value="Glutaredoxin"/>
    <property type="match status" value="1"/>
</dbReference>
<organism evidence="1 2">
    <name type="scientific">Comamonas thiooxydans</name>
    <dbReference type="NCBI Taxonomy" id="363952"/>
    <lineage>
        <taxon>Bacteria</taxon>
        <taxon>Pseudomonadati</taxon>
        <taxon>Pseudomonadota</taxon>
        <taxon>Betaproteobacteria</taxon>
        <taxon>Burkholderiales</taxon>
        <taxon>Comamonadaceae</taxon>
        <taxon>Comamonas</taxon>
    </lineage>
</organism>
<dbReference type="RefSeq" id="WP_034358350.1">
    <property type="nucleotide sequence ID" value="NZ_AWOS01000052.1"/>
</dbReference>
<protein>
    <submittedName>
        <fullName evidence="1">Uncharacterized protein</fullName>
    </submittedName>
</protein>
<accession>A0A096FUB0</accession>
<dbReference type="InterPro" id="IPR036249">
    <property type="entry name" value="Thioredoxin-like_sf"/>
</dbReference>
<gene>
    <name evidence="1" type="ORF">P245_03685</name>
</gene>
<name>A0A096FUB0_9BURK</name>
<evidence type="ECO:0000313" key="2">
    <source>
        <dbReference type="Proteomes" id="UP000029567"/>
    </source>
</evidence>